<organism evidence="2 3">
    <name type="scientific">Thalassiosira oceanica</name>
    <name type="common">Marine diatom</name>
    <dbReference type="NCBI Taxonomy" id="159749"/>
    <lineage>
        <taxon>Eukaryota</taxon>
        <taxon>Sar</taxon>
        <taxon>Stramenopiles</taxon>
        <taxon>Ochrophyta</taxon>
        <taxon>Bacillariophyta</taxon>
        <taxon>Coscinodiscophyceae</taxon>
        <taxon>Thalassiosirophycidae</taxon>
        <taxon>Thalassiosirales</taxon>
        <taxon>Thalassiosiraceae</taxon>
        <taxon>Thalassiosira</taxon>
    </lineage>
</organism>
<feature type="region of interest" description="Disordered" evidence="1">
    <location>
        <begin position="29"/>
        <end position="49"/>
    </location>
</feature>
<feature type="compositionally biased region" description="Polar residues" evidence="1">
    <location>
        <begin position="29"/>
        <end position="46"/>
    </location>
</feature>
<evidence type="ECO:0000256" key="1">
    <source>
        <dbReference type="SAM" id="MobiDB-lite"/>
    </source>
</evidence>
<feature type="region of interest" description="Disordered" evidence="1">
    <location>
        <begin position="65"/>
        <end position="102"/>
    </location>
</feature>
<gene>
    <name evidence="2" type="ORF">THAOC_36480</name>
</gene>
<comment type="caution">
    <text evidence="2">The sequence shown here is derived from an EMBL/GenBank/DDBJ whole genome shotgun (WGS) entry which is preliminary data.</text>
</comment>
<sequence>MGGSSRSSSIRNDASASWSLSMKSIQSAATDCASSHAQSKSVSIESNGPEVHLIASMVSRLAESHESSWSIHTPGTHTTAAHDEGSLEEKCSESESDSTAYDTIGLRSSDKPTAGGVARNAAKSIGVVSEITAPLYYIPTPSIMVPGVPQEMNLLETTIKANSTLKANLLVGLKAADHPGQYVTAAEYLAFGRKQIGPNGWETDKPLSLQLYSEGACLA</sequence>
<keyword evidence="3" id="KW-1185">Reference proteome</keyword>
<proteinExistence type="predicted"/>
<name>K0R1T8_THAOC</name>
<feature type="compositionally biased region" description="Basic and acidic residues" evidence="1">
    <location>
        <begin position="80"/>
        <end position="93"/>
    </location>
</feature>
<dbReference type="Proteomes" id="UP000266841">
    <property type="component" value="Unassembled WGS sequence"/>
</dbReference>
<protein>
    <submittedName>
        <fullName evidence="2">Uncharacterized protein</fullName>
    </submittedName>
</protein>
<evidence type="ECO:0000313" key="3">
    <source>
        <dbReference type="Proteomes" id="UP000266841"/>
    </source>
</evidence>
<dbReference type="EMBL" id="AGNL01049019">
    <property type="protein sequence ID" value="EJK44944.1"/>
    <property type="molecule type" value="Genomic_DNA"/>
</dbReference>
<evidence type="ECO:0000313" key="2">
    <source>
        <dbReference type="EMBL" id="EJK44944.1"/>
    </source>
</evidence>
<accession>K0R1T8</accession>
<reference evidence="2 3" key="1">
    <citation type="journal article" date="2012" name="Genome Biol.">
        <title>Genome and low-iron response of an oceanic diatom adapted to chronic iron limitation.</title>
        <authorList>
            <person name="Lommer M."/>
            <person name="Specht M."/>
            <person name="Roy A.S."/>
            <person name="Kraemer L."/>
            <person name="Andreson R."/>
            <person name="Gutowska M.A."/>
            <person name="Wolf J."/>
            <person name="Bergner S.V."/>
            <person name="Schilhabel M.B."/>
            <person name="Klostermeier U.C."/>
            <person name="Beiko R.G."/>
            <person name="Rosenstiel P."/>
            <person name="Hippler M."/>
            <person name="Laroche J."/>
        </authorList>
    </citation>
    <scope>NUCLEOTIDE SEQUENCE [LARGE SCALE GENOMIC DNA]</scope>
    <source>
        <strain evidence="2 3">CCMP1005</strain>
    </source>
</reference>
<feature type="compositionally biased region" description="Polar residues" evidence="1">
    <location>
        <begin position="67"/>
        <end position="79"/>
    </location>
</feature>
<dbReference type="AlphaFoldDB" id="K0R1T8"/>